<proteinExistence type="predicted"/>
<keyword evidence="3" id="KW-1185">Reference proteome</keyword>
<evidence type="ECO:0000313" key="3">
    <source>
        <dbReference type="Proteomes" id="UP000245410"/>
    </source>
</evidence>
<evidence type="ECO:0000313" key="2">
    <source>
        <dbReference type="EMBL" id="PWR11046.1"/>
    </source>
</evidence>
<sequence>MNLRAGDLLHITQAASVQFSTPILFRLIRVLTDRITYDGWAWIEGYQLDARGEAVARRKLFVQPAGLRKLSPSPRPAAPSGRREPAPGRKGSGKPRAVRP</sequence>
<dbReference type="EMBL" id="QGKR01000144">
    <property type="protein sequence ID" value="PWR11046.1"/>
    <property type="molecule type" value="Genomic_DNA"/>
</dbReference>
<protein>
    <submittedName>
        <fullName evidence="2">Uncharacterized protein</fullName>
    </submittedName>
</protein>
<feature type="region of interest" description="Disordered" evidence="1">
    <location>
        <begin position="66"/>
        <end position="100"/>
    </location>
</feature>
<comment type="caution">
    <text evidence="2">The sequence shown here is derived from an EMBL/GenBank/DDBJ whole genome shotgun (WGS) entry which is preliminary data.</text>
</comment>
<gene>
    <name evidence="2" type="ORF">DKT68_07165</name>
</gene>
<name>A0A317DBG9_9ACTN</name>
<evidence type="ECO:0000256" key="1">
    <source>
        <dbReference type="SAM" id="MobiDB-lite"/>
    </source>
</evidence>
<dbReference type="Proteomes" id="UP000245410">
    <property type="component" value="Unassembled WGS sequence"/>
</dbReference>
<feature type="compositionally biased region" description="Basic residues" evidence="1">
    <location>
        <begin position="91"/>
        <end position="100"/>
    </location>
</feature>
<dbReference type="AlphaFoldDB" id="A0A317DBG9"/>
<accession>A0A317DBG9</accession>
<reference evidence="2 3" key="1">
    <citation type="submission" date="2018-05" db="EMBL/GenBank/DDBJ databases">
        <title>Micromonospora atacamensis sp. nov., a novel actinobacteria isolated from high altitude Atacama Desert soil.</title>
        <authorList>
            <person name="Carro L."/>
            <person name="Golinska P."/>
            <person name="Klenk H.-P."/>
            <person name="Goodfellow M."/>
        </authorList>
    </citation>
    <scope>NUCLEOTIDE SEQUENCE [LARGE SCALE GENOMIC DNA]</scope>
    <source>
        <strain evidence="2 3">5R2A7</strain>
    </source>
</reference>
<organism evidence="2 3">
    <name type="scientific">Micromonospora acroterricola</name>
    <dbReference type="NCBI Taxonomy" id="2202421"/>
    <lineage>
        <taxon>Bacteria</taxon>
        <taxon>Bacillati</taxon>
        <taxon>Actinomycetota</taxon>
        <taxon>Actinomycetes</taxon>
        <taxon>Micromonosporales</taxon>
        <taxon>Micromonosporaceae</taxon>
        <taxon>Micromonospora</taxon>
    </lineage>
</organism>